<dbReference type="EMBL" id="LECT01000043">
    <property type="protein sequence ID" value="KLU02855.1"/>
    <property type="molecule type" value="Genomic_DNA"/>
</dbReference>
<accession>A0A0J1B7N5</accession>
<name>A0A0J1B7N5_RHOIS</name>
<organism evidence="1 2">
    <name type="scientific">Rhodopirellula islandica</name>
    <dbReference type="NCBI Taxonomy" id="595434"/>
    <lineage>
        <taxon>Bacteria</taxon>
        <taxon>Pseudomonadati</taxon>
        <taxon>Planctomycetota</taxon>
        <taxon>Planctomycetia</taxon>
        <taxon>Pirellulales</taxon>
        <taxon>Pirellulaceae</taxon>
        <taxon>Rhodopirellula</taxon>
    </lineage>
</organism>
<evidence type="ECO:0000313" key="2">
    <source>
        <dbReference type="Proteomes" id="UP000036367"/>
    </source>
</evidence>
<sequence length="42" mass="4485">MTRDGWIFNGNGLPDASVNPTAERWQLPASGFNPRSGGGPQK</sequence>
<protein>
    <submittedName>
        <fullName evidence="1">Uncharacterized protein</fullName>
    </submittedName>
</protein>
<dbReference type="Proteomes" id="UP000036367">
    <property type="component" value="Unassembled WGS sequence"/>
</dbReference>
<evidence type="ECO:0000313" key="1">
    <source>
        <dbReference type="EMBL" id="KLU02855.1"/>
    </source>
</evidence>
<reference evidence="1" key="1">
    <citation type="submission" date="2015-05" db="EMBL/GenBank/DDBJ databases">
        <title>Permanent draft genome of Rhodopirellula islandicus K833.</title>
        <authorList>
            <person name="Kizina J."/>
            <person name="Richter M."/>
            <person name="Glockner F.O."/>
            <person name="Harder J."/>
        </authorList>
    </citation>
    <scope>NUCLEOTIDE SEQUENCE [LARGE SCALE GENOMIC DNA]</scope>
    <source>
        <strain evidence="1">K833</strain>
    </source>
</reference>
<gene>
    <name evidence="1" type="ORF">RISK_005151</name>
</gene>
<keyword evidence="2" id="KW-1185">Reference proteome</keyword>
<proteinExistence type="predicted"/>
<comment type="caution">
    <text evidence="1">The sequence shown here is derived from an EMBL/GenBank/DDBJ whole genome shotgun (WGS) entry which is preliminary data.</text>
</comment>
<dbReference type="AlphaFoldDB" id="A0A0J1B7N5"/>